<gene>
    <name evidence="1" type="ORF">EOE67_13340</name>
</gene>
<proteinExistence type="predicted"/>
<accession>A0A437QM33</accession>
<dbReference type="EMBL" id="SACS01000014">
    <property type="protein sequence ID" value="RVU35573.1"/>
    <property type="molecule type" value="Genomic_DNA"/>
</dbReference>
<keyword evidence="2" id="KW-1185">Reference proteome</keyword>
<dbReference type="Pfam" id="PF11456">
    <property type="entry name" value="DUF3019"/>
    <property type="match status" value="1"/>
</dbReference>
<name>A0A437QM33_9GAMM</name>
<dbReference type="AlphaFoldDB" id="A0A437QM33"/>
<sequence length="129" mass="14429">MIGRLLMVLSAGLWLVLGCFSQPLAAAEFKLQPRLCLHYPQQQCELKVKVSWQQQEPACLYQKAGQQPLLCGDGKEQLLTLNLSANTQLELRSQQDGTLLDSRLVRVLQVDLNAGDQLLKRSRASWGNP</sequence>
<dbReference type="Proteomes" id="UP000283077">
    <property type="component" value="Unassembled WGS sequence"/>
</dbReference>
<dbReference type="PROSITE" id="PS51257">
    <property type="entry name" value="PROKAR_LIPOPROTEIN"/>
    <property type="match status" value="1"/>
</dbReference>
<comment type="caution">
    <text evidence="1">The sequence shown here is derived from an EMBL/GenBank/DDBJ whole genome shotgun (WGS) entry which is preliminary data.</text>
</comment>
<dbReference type="InterPro" id="IPR021559">
    <property type="entry name" value="DUF3019"/>
</dbReference>
<evidence type="ECO:0000313" key="1">
    <source>
        <dbReference type="EMBL" id="RVU35573.1"/>
    </source>
</evidence>
<dbReference type="RefSeq" id="WP_127699712.1">
    <property type="nucleotide sequence ID" value="NZ_SACS01000014.1"/>
</dbReference>
<protein>
    <submittedName>
        <fullName evidence="1">DUF3019 domain-containing protein</fullName>
    </submittedName>
</protein>
<dbReference type="OrthoDB" id="6311205at2"/>
<reference evidence="1 2" key="1">
    <citation type="submission" date="2019-01" db="EMBL/GenBank/DDBJ databases">
        <authorList>
            <person name="Chen W.-M."/>
        </authorList>
    </citation>
    <scope>NUCLEOTIDE SEQUENCE [LARGE SCALE GENOMIC DNA]</scope>
    <source>
        <strain evidence="1 2">KYPC3</strain>
    </source>
</reference>
<evidence type="ECO:0000313" key="2">
    <source>
        <dbReference type="Proteomes" id="UP000283077"/>
    </source>
</evidence>
<organism evidence="1 2">
    <name type="scientific">Rheinheimera riviphila</name>
    <dbReference type="NCBI Taxonomy" id="1834037"/>
    <lineage>
        <taxon>Bacteria</taxon>
        <taxon>Pseudomonadati</taxon>
        <taxon>Pseudomonadota</taxon>
        <taxon>Gammaproteobacteria</taxon>
        <taxon>Chromatiales</taxon>
        <taxon>Chromatiaceae</taxon>
        <taxon>Rheinheimera</taxon>
    </lineage>
</organism>